<dbReference type="PANTHER" id="PTHR37984">
    <property type="entry name" value="PROTEIN CBG26694"/>
    <property type="match status" value="1"/>
</dbReference>
<dbReference type="InterPro" id="IPR021109">
    <property type="entry name" value="Peptidase_aspartic_dom_sf"/>
</dbReference>
<evidence type="ECO:0000313" key="3">
    <source>
        <dbReference type="EMBL" id="KFD46575.1"/>
    </source>
</evidence>
<gene>
    <name evidence="3" type="ORF">M513_12554</name>
</gene>
<accession>A0A085LNM9</accession>
<evidence type="ECO:0000259" key="2">
    <source>
        <dbReference type="Pfam" id="PF00078"/>
    </source>
</evidence>
<dbReference type="CDD" id="cd01647">
    <property type="entry name" value="RT_LTR"/>
    <property type="match status" value="1"/>
</dbReference>
<proteinExistence type="predicted"/>
<dbReference type="InterPro" id="IPR043502">
    <property type="entry name" value="DNA/RNA_pol_sf"/>
</dbReference>
<dbReference type="Gene3D" id="3.10.10.10">
    <property type="entry name" value="HIV Type 1 Reverse Transcriptase, subunit A, domain 1"/>
    <property type="match status" value="1"/>
</dbReference>
<keyword evidence="4" id="KW-1185">Reference proteome</keyword>
<protein>
    <recommendedName>
        <fullName evidence="2">Reverse transcriptase domain-containing protein</fullName>
    </recommendedName>
</protein>
<dbReference type="Proteomes" id="UP000030764">
    <property type="component" value="Unassembled WGS sequence"/>
</dbReference>
<dbReference type="EMBL" id="KL363363">
    <property type="protein sequence ID" value="KFD46575.1"/>
    <property type="molecule type" value="Genomic_DNA"/>
</dbReference>
<organism evidence="3 4">
    <name type="scientific">Trichuris suis</name>
    <name type="common">pig whipworm</name>
    <dbReference type="NCBI Taxonomy" id="68888"/>
    <lineage>
        <taxon>Eukaryota</taxon>
        <taxon>Metazoa</taxon>
        <taxon>Ecdysozoa</taxon>
        <taxon>Nematoda</taxon>
        <taxon>Enoplea</taxon>
        <taxon>Dorylaimia</taxon>
        <taxon>Trichinellida</taxon>
        <taxon>Trichuridae</taxon>
        <taxon>Trichuris</taxon>
    </lineage>
</organism>
<dbReference type="SUPFAM" id="SSF50630">
    <property type="entry name" value="Acid proteases"/>
    <property type="match status" value="1"/>
</dbReference>
<name>A0A085LNM9_9BILA</name>
<dbReference type="SUPFAM" id="SSF56672">
    <property type="entry name" value="DNA/RNA polymerases"/>
    <property type="match status" value="1"/>
</dbReference>
<dbReference type="Gene3D" id="3.30.70.270">
    <property type="match status" value="1"/>
</dbReference>
<dbReference type="InterPro" id="IPR000477">
    <property type="entry name" value="RT_dom"/>
</dbReference>
<sequence>MATVANIAAFDVSKPTSWDVYVEQVEFFCLANNITEPDKKRATLLTVMGSSAYTILRSLISPESPATKSFEELTRALKNHFMPQTSVIYKRFLFHKRFQLKDESIASYVTELRRLAEDCEFGNTLIERLRDQLVCGLRDESIQGRLLAETSLTYDEAVKSAQAGEAAASQVKEVQAQKPSIDVPTTNQLRQTNSAKKILPRDSPSASRNICASCGGSHSHKDCKFRNAECNFCHKKGHIAKVCRSKTSLTKPSNKKSSPSIGQPTTHALNESSNEVYAENFVNSLQQAKPANVRIVVQIQGKPCAMEVDSGSDFSVISSKTYSKLWPTRGRVIRPFSSHIRDYQKNPIRLKGYCKVEVAYKHYKKKLRLLITEGVHQTHSEDGIRTLLEEFADVFNENLGTYKGPKVTLPIDPKVPPIRLKARNVPLAIRPRTEAEIKRLLTEKVLEPISNPKWSTPVVPVIKPTGAIRLCGDYKITINTALQDHLYPVPSVTHLLSNLSGGGYYAKIDGSSISTITDDASAEAQTVITHMGAFKENRLQFGVCIAPGVFQQVTDDLLRDIPGTTPYFDDILIRGATLPELTDRLRRVLEILRKMGLHARKEKCLFGVTSVDFLGYRIDASGIHPSKTKMEAIYNAPIPRNKRELQAFWDCSISIV</sequence>
<dbReference type="InterPro" id="IPR043128">
    <property type="entry name" value="Rev_trsase/Diguanyl_cyclase"/>
</dbReference>
<feature type="region of interest" description="Disordered" evidence="1">
    <location>
        <begin position="247"/>
        <end position="268"/>
    </location>
</feature>
<dbReference type="AlphaFoldDB" id="A0A085LNM9"/>
<dbReference type="InterPro" id="IPR050951">
    <property type="entry name" value="Retrovirus_Pol_polyprotein"/>
</dbReference>
<dbReference type="Gene3D" id="4.10.60.10">
    <property type="entry name" value="Zinc finger, CCHC-type"/>
    <property type="match status" value="1"/>
</dbReference>
<evidence type="ECO:0000256" key="1">
    <source>
        <dbReference type="SAM" id="MobiDB-lite"/>
    </source>
</evidence>
<reference evidence="3 4" key="1">
    <citation type="journal article" date="2014" name="Nat. Genet.">
        <title>Genome and transcriptome of the porcine whipworm Trichuris suis.</title>
        <authorList>
            <person name="Jex A.R."/>
            <person name="Nejsum P."/>
            <person name="Schwarz E.M."/>
            <person name="Hu L."/>
            <person name="Young N.D."/>
            <person name="Hall R.S."/>
            <person name="Korhonen P.K."/>
            <person name="Liao S."/>
            <person name="Thamsborg S."/>
            <person name="Xia J."/>
            <person name="Xu P."/>
            <person name="Wang S."/>
            <person name="Scheerlinck J.P."/>
            <person name="Hofmann A."/>
            <person name="Sternberg P.W."/>
            <person name="Wang J."/>
            <person name="Gasser R.B."/>
        </authorList>
    </citation>
    <scope>NUCLEOTIDE SEQUENCE [LARGE SCALE GENOMIC DNA]</scope>
    <source>
        <strain evidence="3">DCEP-RM93M</strain>
    </source>
</reference>
<dbReference type="PANTHER" id="PTHR37984:SF12">
    <property type="entry name" value="RIBONUCLEASE H"/>
    <property type="match status" value="1"/>
</dbReference>
<feature type="domain" description="Reverse transcriptase" evidence="2">
    <location>
        <begin position="531"/>
        <end position="618"/>
    </location>
</feature>
<evidence type="ECO:0000313" key="4">
    <source>
        <dbReference type="Proteomes" id="UP000030764"/>
    </source>
</evidence>
<dbReference type="Pfam" id="PF00078">
    <property type="entry name" value="RVT_1"/>
    <property type="match status" value="1"/>
</dbReference>